<comment type="caution">
    <text evidence="3">Lacks conserved residue(s) required for the propagation of feature annotation.</text>
</comment>
<dbReference type="InterPro" id="IPR001590">
    <property type="entry name" value="Peptidase_M12B"/>
</dbReference>
<reference evidence="6 7" key="1">
    <citation type="submission" date="2014-04" db="EMBL/GenBank/DDBJ databases">
        <title>Genome evolution of avian class.</title>
        <authorList>
            <person name="Zhang G."/>
            <person name="Li C."/>
        </authorList>
    </citation>
    <scope>NUCLEOTIDE SEQUENCE [LARGE SCALE GENOMIC DNA]</scope>
    <source>
        <strain evidence="6">BGI_Z169</strain>
    </source>
</reference>
<dbReference type="PROSITE" id="PS50214">
    <property type="entry name" value="DISINTEGRIN_2"/>
    <property type="match status" value="1"/>
</dbReference>
<proteinExistence type="predicted"/>
<dbReference type="Proteomes" id="UP000053119">
    <property type="component" value="Unassembled WGS sequence"/>
</dbReference>
<dbReference type="PROSITE" id="PS50215">
    <property type="entry name" value="ADAM_MEPRO"/>
    <property type="match status" value="1"/>
</dbReference>
<dbReference type="Pfam" id="PF01562">
    <property type="entry name" value="Pep_M12B_propep"/>
    <property type="match status" value="1"/>
</dbReference>
<keyword evidence="1 2" id="KW-1015">Disulfide bond</keyword>
<keyword evidence="3" id="KW-0862">Zinc</keyword>
<dbReference type="GO" id="GO:0051044">
    <property type="term" value="P:positive regulation of membrane protein ectodomain proteolysis"/>
    <property type="evidence" value="ECO:0007669"/>
    <property type="project" value="TreeGrafter"/>
</dbReference>
<dbReference type="InterPro" id="IPR002870">
    <property type="entry name" value="Peptidase_M12B_N"/>
</dbReference>
<feature type="disulfide bond" evidence="2">
    <location>
        <begin position="402"/>
        <end position="422"/>
    </location>
</feature>
<dbReference type="GO" id="GO:0006954">
    <property type="term" value="P:inflammatory response"/>
    <property type="evidence" value="ECO:0007669"/>
    <property type="project" value="TreeGrafter"/>
</dbReference>
<dbReference type="InterPro" id="IPR006586">
    <property type="entry name" value="ADAM_Cys-rich"/>
</dbReference>
<dbReference type="Pfam" id="PF08516">
    <property type="entry name" value="ADAM_CR"/>
    <property type="match status" value="1"/>
</dbReference>
<gene>
    <name evidence="6" type="ORF">Z169_05166</name>
</gene>
<dbReference type="InterPro" id="IPR036436">
    <property type="entry name" value="Disintegrin_dom_sf"/>
</dbReference>
<evidence type="ECO:0000256" key="2">
    <source>
        <dbReference type="PROSITE-ProRule" id="PRU00068"/>
    </source>
</evidence>
<keyword evidence="7" id="KW-1185">Reference proteome</keyword>
<feature type="binding site" evidence="3">
    <location>
        <position position="266"/>
    </location>
    <ligand>
        <name>Zn(2+)</name>
        <dbReference type="ChEBI" id="CHEBI:29105"/>
        <note>catalytic</note>
    </ligand>
</feature>
<dbReference type="GO" id="GO:0006508">
    <property type="term" value="P:proteolysis"/>
    <property type="evidence" value="ECO:0007669"/>
    <property type="project" value="InterPro"/>
</dbReference>
<feature type="domain" description="Disintegrin" evidence="4">
    <location>
        <begin position="340"/>
        <end position="430"/>
    </location>
</feature>
<keyword evidence="6" id="KW-0401">Integrin</keyword>
<dbReference type="Pfam" id="PF01421">
    <property type="entry name" value="Reprolysin"/>
    <property type="match status" value="1"/>
</dbReference>
<feature type="binding site" evidence="3">
    <location>
        <position position="276"/>
    </location>
    <ligand>
        <name>Zn(2+)</name>
        <dbReference type="ChEBI" id="CHEBI:29105"/>
        <note>catalytic</note>
    </ligand>
</feature>
<dbReference type="MEROPS" id="M12.208"/>
<dbReference type="InterPro" id="IPR034027">
    <property type="entry name" value="Reprolysin_adamalysin"/>
</dbReference>
<accession>A0A091J4Z1</accession>
<feature type="domain" description="Peptidase M12B" evidence="5">
    <location>
        <begin position="132"/>
        <end position="332"/>
    </location>
</feature>
<feature type="binding site" evidence="3">
    <location>
        <position position="270"/>
    </location>
    <ligand>
        <name>Zn(2+)</name>
        <dbReference type="ChEBI" id="CHEBI:29105"/>
        <note>catalytic</note>
    </ligand>
</feature>
<dbReference type="Gene3D" id="3.40.390.10">
    <property type="entry name" value="Collagenase (Catalytic Domain)"/>
    <property type="match status" value="1"/>
</dbReference>
<dbReference type="GO" id="GO:0007229">
    <property type="term" value="P:integrin-mediated signaling pathway"/>
    <property type="evidence" value="ECO:0007669"/>
    <property type="project" value="UniProtKB-KW"/>
</dbReference>
<dbReference type="EMBL" id="KK501441">
    <property type="protein sequence ID" value="KFP14873.1"/>
    <property type="molecule type" value="Genomic_DNA"/>
</dbReference>
<dbReference type="SMART" id="SM00608">
    <property type="entry name" value="ACR"/>
    <property type="match status" value="1"/>
</dbReference>
<dbReference type="SMART" id="SM00050">
    <property type="entry name" value="DISIN"/>
    <property type="match status" value="1"/>
</dbReference>
<evidence type="ECO:0000313" key="6">
    <source>
        <dbReference type="EMBL" id="KFP14873.1"/>
    </source>
</evidence>
<dbReference type="InterPro" id="IPR001762">
    <property type="entry name" value="Disintegrin_dom"/>
</dbReference>
<dbReference type="GO" id="GO:0046872">
    <property type="term" value="F:metal ion binding"/>
    <property type="evidence" value="ECO:0007669"/>
    <property type="project" value="UniProtKB-KW"/>
</dbReference>
<dbReference type="Gene3D" id="4.10.70.10">
    <property type="entry name" value="Disintegrin domain"/>
    <property type="match status" value="1"/>
</dbReference>
<dbReference type="SUPFAM" id="SSF57552">
    <property type="entry name" value="Blood coagulation inhibitor (disintegrin)"/>
    <property type="match status" value="1"/>
</dbReference>
<evidence type="ECO:0000256" key="1">
    <source>
        <dbReference type="ARBA" id="ARBA00023157"/>
    </source>
</evidence>
<evidence type="ECO:0000259" key="5">
    <source>
        <dbReference type="PROSITE" id="PS50215"/>
    </source>
</evidence>
<dbReference type="CDD" id="cd04269">
    <property type="entry name" value="ZnMc_adamalysin_II_like"/>
    <property type="match status" value="1"/>
</dbReference>
<dbReference type="FunFam" id="3.40.390.10:FF:000002">
    <property type="entry name" value="Disintegrin and metalloproteinase domain-containing protein 22"/>
    <property type="match status" value="1"/>
</dbReference>
<dbReference type="GO" id="GO:0050839">
    <property type="term" value="F:cell adhesion molecule binding"/>
    <property type="evidence" value="ECO:0007669"/>
    <property type="project" value="TreeGrafter"/>
</dbReference>
<dbReference type="SUPFAM" id="SSF55486">
    <property type="entry name" value="Metalloproteases ('zincins'), catalytic domain"/>
    <property type="match status" value="1"/>
</dbReference>
<evidence type="ECO:0000259" key="4">
    <source>
        <dbReference type="PROSITE" id="PS50214"/>
    </source>
</evidence>
<sequence>RELLGQHYTETHYLADGTEITEKPDIQDHCFYQGHVQGYTNSAVSISTCSGLSGFFRVNETTFLLEPLEEDTAGRHVVYRAAHLRGKRSTCQESGATLEYDHEPKIPAAMKLYRWVKDCFAFPSSPLQKGPRYVELVLVADNEEFRKHKDLRTVQNRMKEIVNHVDKLYQPLRLRVALIGLEGWSHKDKIVVSPNPELTLDNFLHWREVELLRRKPHDNAQLITGIDFHGTTVGLAKKLAMCTRDSGGVNQDHSTNPIGAASTMAHEMGHNLGMSHDEDVAGCRCPIPKADGGCVMAASVGLVYPKLFSRCSEQDMWQFLGDPRTSCLLNVPRADELYGGPVCGNQFVERGEQCDCGTPEVGAVPESQGRSVGGGDLRAVAETQKSADVPFSVQVKAAGVLCRASKNDCDLPEHCTGLSAECPEDVFQENGISCQNGNGYCYNGACPSHGEQCRTLWGTEAQVAPDVCF</sequence>
<dbReference type="GO" id="GO:0022407">
    <property type="term" value="P:regulation of cell-cell adhesion"/>
    <property type="evidence" value="ECO:0007669"/>
    <property type="project" value="TreeGrafter"/>
</dbReference>
<evidence type="ECO:0000313" key="7">
    <source>
        <dbReference type="Proteomes" id="UP000053119"/>
    </source>
</evidence>
<dbReference type="PANTHER" id="PTHR11905">
    <property type="entry name" value="ADAM A DISINTEGRIN AND METALLOPROTEASE DOMAIN"/>
    <property type="match status" value="1"/>
</dbReference>
<feature type="active site" evidence="3">
    <location>
        <position position="267"/>
    </location>
</feature>
<name>A0A091J4Z1_EGRGA</name>
<dbReference type="AlphaFoldDB" id="A0A091J4Z1"/>
<protein>
    <submittedName>
        <fullName evidence="6">Disintegrin and metalloproteinase domain-containing protein 8</fullName>
    </submittedName>
</protein>
<dbReference type="Pfam" id="PF00200">
    <property type="entry name" value="Disintegrin"/>
    <property type="match status" value="1"/>
</dbReference>
<dbReference type="GO" id="GO:0004222">
    <property type="term" value="F:metalloendopeptidase activity"/>
    <property type="evidence" value="ECO:0007669"/>
    <property type="project" value="InterPro"/>
</dbReference>
<feature type="non-terminal residue" evidence="6">
    <location>
        <position position="469"/>
    </location>
</feature>
<feature type="non-terminal residue" evidence="6">
    <location>
        <position position="1"/>
    </location>
</feature>
<dbReference type="GO" id="GO:0002693">
    <property type="term" value="P:positive regulation of cellular extravasation"/>
    <property type="evidence" value="ECO:0007669"/>
    <property type="project" value="TreeGrafter"/>
</dbReference>
<evidence type="ECO:0000256" key="3">
    <source>
        <dbReference type="PROSITE-ProRule" id="PRU00276"/>
    </source>
</evidence>
<dbReference type="PANTHER" id="PTHR11905:SF20">
    <property type="entry name" value="DISINTEGRIN AND METALLOPROTEINASE DOMAIN-CONTAINING PROTEIN 8"/>
    <property type="match status" value="1"/>
</dbReference>
<keyword evidence="3" id="KW-0479">Metal-binding</keyword>
<organism evidence="6 7">
    <name type="scientific">Egretta garzetta</name>
    <name type="common">Little egret</name>
    <dbReference type="NCBI Taxonomy" id="188379"/>
    <lineage>
        <taxon>Eukaryota</taxon>
        <taxon>Metazoa</taxon>
        <taxon>Chordata</taxon>
        <taxon>Craniata</taxon>
        <taxon>Vertebrata</taxon>
        <taxon>Euteleostomi</taxon>
        <taxon>Archelosauria</taxon>
        <taxon>Archosauria</taxon>
        <taxon>Dinosauria</taxon>
        <taxon>Saurischia</taxon>
        <taxon>Theropoda</taxon>
        <taxon>Coelurosauria</taxon>
        <taxon>Aves</taxon>
        <taxon>Neognathae</taxon>
        <taxon>Neoaves</taxon>
        <taxon>Aequornithes</taxon>
        <taxon>Pelecaniformes</taxon>
        <taxon>Ardeidae</taxon>
        <taxon>Egretta</taxon>
    </lineage>
</organism>
<dbReference type="InterPro" id="IPR024079">
    <property type="entry name" value="MetalloPept_cat_dom_sf"/>
</dbReference>